<dbReference type="AlphaFoldDB" id="A0AAV2CU54"/>
<proteinExistence type="predicted"/>
<reference evidence="2 3" key="1">
    <citation type="submission" date="2024-04" db="EMBL/GenBank/DDBJ databases">
        <authorList>
            <person name="Fracassetti M."/>
        </authorList>
    </citation>
    <scope>NUCLEOTIDE SEQUENCE [LARGE SCALE GENOMIC DNA]</scope>
</reference>
<keyword evidence="3" id="KW-1185">Reference proteome</keyword>
<protein>
    <submittedName>
        <fullName evidence="2">Uncharacterized protein</fullName>
    </submittedName>
</protein>
<evidence type="ECO:0000313" key="3">
    <source>
        <dbReference type="Proteomes" id="UP001497516"/>
    </source>
</evidence>
<feature type="compositionally biased region" description="Polar residues" evidence="1">
    <location>
        <begin position="1"/>
        <end position="26"/>
    </location>
</feature>
<evidence type="ECO:0000313" key="2">
    <source>
        <dbReference type="EMBL" id="CAL1359794.1"/>
    </source>
</evidence>
<feature type="compositionally biased region" description="Polar residues" evidence="1">
    <location>
        <begin position="50"/>
        <end position="62"/>
    </location>
</feature>
<dbReference type="EMBL" id="OZ034814">
    <property type="protein sequence ID" value="CAL1359794.1"/>
    <property type="molecule type" value="Genomic_DNA"/>
</dbReference>
<sequence>MMTSSASKSDLNHPSSTSPAPSNETQPPRVHLLLPTKPRDSTYCLYGLAHSNSEQARSSGDINVSKEERRRKGDSLSLGRGKWKPRGSTSPISQHHQIEAAWAGQNAAS</sequence>
<feature type="compositionally biased region" description="Basic and acidic residues" evidence="1">
    <location>
        <begin position="64"/>
        <end position="74"/>
    </location>
</feature>
<evidence type="ECO:0000256" key="1">
    <source>
        <dbReference type="SAM" id="MobiDB-lite"/>
    </source>
</evidence>
<feature type="region of interest" description="Disordered" evidence="1">
    <location>
        <begin position="1"/>
        <end position="96"/>
    </location>
</feature>
<name>A0AAV2CU54_9ROSI</name>
<accession>A0AAV2CU54</accession>
<organism evidence="2 3">
    <name type="scientific">Linum trigynum</name>
    <dbReference type="NCBI Taxonomy" id="586398"/>
    <lineage>
        <taxon>Eukaryota</taxon>
        <taxon>Viridiplantae</taxon>
        <taxon>Streptophyta</taxon>
        <taxon>Embryophyta</taxon>
        <taxon>Tracheophyta</taxon>
        <taxon>Spermatophyta</taxon>
        <taxon>Magnoliopsida</taxon>
        <taxon>eudicotyledons</taxon>
        <taxon>Gunneridae</taxon>
        <taxon>Pentapetalae</taxon>
        <taxon>rosids</taxon>
        <taxon>fabids</taxon>
        <taxon>Malpighiales</taxon>
        <taxon>Linaceae</taxon>
        <taxon>Linum</taxon>
    </lineage>
</organism>
<dbReference type="Proteomes" id="UP001497516">
    <property type="component" value="Chromosome 10"/>
</dbReference>
<gene>
    <name evidence="2" type="ORF">LTRI10_LOCUS7263</name>
</gene>